<accession>A0A654M155</accession>
<dbReference type="Pfam" id="PF07784">
    <property type="entry name" value="DUF1622"/>
    <property type="match status" value="1"/>
</dbReference>
<evidence type="ECO:0008006" key="4">
    <source>
        <dbReference type="Google" id="ProtNLM"/>
    </source>
</evidence>
<dbReference type="InterPro" id="IPR012427">
    <property type="entry name" value="DUF1622"/>
</dbReference>
<dbReference type="PANTHER" id="PTHR38468">
    <property type="entry name" value="SLL0939 PROTEIN"/>
    <property type="match status" value="1"/>
</dbReference>
<protein>
    <recommendedName>
        <fullName evidence="4">DUF1622 domain-containing protein</fullName>
    </recommendedName>
</protein>
<dbReference type="PANTHER" id="PTHR38468:SF1">
    <property type="entry name" value="SLL0939 PROTEIN"/>
    <property type="match status" value="1"/>
</dbReference>
<feature type="transmembrane region" description="Helical" evidence="1">
    <location>
        <begin position="95"/>
        <end position="113"/>
    </location>
</feature>
<reference evidence="3" key="1">
    <citation type="submission" date="2015-10" db="EMBL/GenBank/DDBJ databases">
        <title>Niche specialization of a soil ammonia-oxidizing archaeon, Candidatus Nitrosocosmicus oleophilus.</title>
        <authorList>
            <person name="Jung M.-Y."/>
            <person name="Rhee S.-K."/>
        </authorList>
    </citation>
    <scope>NUCLEOTIDE SEQUENCE [LARGE SCALE GENOMIC DNA]</scope>
    <source>
        <strain evidence="3">MY3</strain>
    </source>
</reference>
<keyword evidence="1" id="KW-0472">Membrane</keyword>
<dbReference type="EMBL" id="CP012850">
    <property type="protein sequence ID" value="ALI37195.1"/>
    <property type="molecule type" value="Genomic_DNA"/>
</dbReference>
<organism evidence="2 3">
    <name type="scientific">Candidatus Nitrosocosmicus oleophilus</name>
    <dbReference type="NCBI Taxonomy" id="1353260"/>
    <lineage>
        <taxon>Archaea</taxon>
        <taxon>Nitrososphaerota</taxon>
        <taxon>Nitrososphaeria</taxon>
        <taxon>Nitrososphaerales</taxon>
        <taxon>Nitrososphaeraceae</taxon>
        <taxon>Candidatus Nitrosocosmicus</taxon>
    </lineage>
</organism>
<evidence type="ECO:0000313" key="2">
    <source>
        <dbReference type="EMBL" id="ALI37195.1"/>
    </source>
</evidence>
<sequence length="123" mass="13858">MILDLNGLIPIEAIRSYYIDLITFGIDILAASVIIISVIMALISFLKILKNPIKDQTMDKESIRLRLARGILLALDFEIGSDIIKTMRIPGIKELLILGVIVTIRIVLSWSLSKEIDRHNKMT</sequence>
<proteinExistence type="predicted"/>
<keyword evidence="1" id="KW-0812">Transmembrane</keyword>
<gene>
    <name evidence="2" type="ORF">NMY3_03008</name>
</gene>
<name>A0A654M155_9ARCH</name>
<evidence type="ECO:0000313" key="3">
    <source>
        <dbReference type="Proteomes" id="UP000058925"/>
    </source>
</evidence>
<dbReference type="AlphaFoldDB" id="A0A654M155"/>
<keyword evidence="3" id="KW-1185">Reference proteome</keyword>
<keyword evidence="1" id="KW-1133">Transmembrane helix</keyword>
<dbReference type="KEGG" id="taa:NMY3_03008"/>
<dbReference type="Proteomes" id="UP000058925">
    <property type="component" value="Chromosome"/>
</dbReference>
<feature type="transmembrane region" description="Helical" evidence="1">
    <location>
        <begin position="28"/>
        <end position="49"/>
    </location>
</feature>
<evidence type="ECO:0000256" key="1">
    <source>
        <dbReference type="SAM" id="Phobius"/>
    </source>
</evidence>